<sequence>MRRLFRSDGQMPSEMFFNNVGNLTLRLKQTRVRRYFTRFGRIYPNQINSDFAAPKDCTSEPAVCHP</sequence>
<dbReference type="Proteomes" id="UP000182715">
    <property type="component" value="Unassembled WGS sequence"/>
</dbReference>
<dbReference type="AlphaFoldDB" id="A0A0H5QBC6"/>
<dbReference type="EMBL" id="CVTF01000010">
    <property type="protein sequence ID" value="CRY98610.1"/>
    <property type="molecule type" value="Genomic_DNA"/>
</dbReference>
<organism evidence="1 2">
    <name type="scientific">Neisseria meningitidis serogroup B</name>
    <dbReference type="NCBI Taxonomy" id="491"/>
    <lineage>
        <taxon>Bacteria</taxon>
        <taxon>Pseudomonadati</taxon>
        <taxon>Pseudomonadota</taxon>
        <taxon>Betaproteobacteria</taxon>
        <taxon>Neisseriales</taxon>
        <taxon>Neisseriaceae</taxon>
        <taxon>Neisseria</taxon>
    </lineage>
</organism>
<evidence type="ECO:0000313" key="1">
    <source>
        <dbReference type="EMBL" id="CRY98610.1"/>
    </source>
</evidence>
<name>A0A0H5QBC6_NEIMI</name>
<evidence type="ECO:0000313" key="2">
    <source>
        <dbReference type="Proteomes" id="UP000182715"/>
    </source>
</evidence>
<proteinExistence type="predicted"/>
<reference evidence="1 2" key="1">
    <citation type="submission" date="2014-11" db="EMBL/GenBank/DDBJ databases">
        <authorList>
            <person name="Diene M.Seydina."/>
        </authorList>
    </citation>
    <scope>NUCLEOTIDE SEQUENCE [LARGE SCALE GENOMIC DNA]</scope>
    <source>
        <strain evidence="1 2">Neisseria meningitidis CHUV</strain>
    </source>
</reference>
<accession>A0A0H5QBC6</accession>
<protein>
    <submittedName>
        <fullName evidence="1">Uncharacterized protein</fullName>
    </submittedName>
</protein>